<evidence type="ECO:0000313" key="3">
    <source>
        <dbReference type="Proteomes" id="UP000198538"/>
    </source>
</evidence>
<dbReference type="Pfam" id="PF01521">
    <property type="entry name" value="Fe-S_biosyn"/>
    <property type="match status" value="1"/>
</dbReference>
<keyword evidence="3" id="KW-1185">Reference proteome</keyword>
<dbReference type="AlphaFoldDB" id="A0A1G5L0T7"/>
<sequence length="121" mass="13247">MHMQITDLAAQRLTTSLNDQPGYFKVFYDMEGCGCNGVVVLLIVDELAALDEQIETNFVPFYVDPKHQLNLESNMKLDAQENYPAFTLSSDSGVISSNLRLRDARAAAVGTPSAENACTLS</sequence>
<dbReference type="SUPFAM" id="SSF89360">
    <property type="entry name" value="HesB-like domain"/>
    <property type="match status" value="1"/>
</dbReference>
<feature type="domain" description="Core" evidence="1">
    <location>
        <begin position="1"/>
        <end position="102"/>
    </location>
</feature>
<organism evidence="2 3">
    <name type="scientific">Paenibacillus polysaccharolyticus</name>
    <dbReference type="NCBI Taxonomy" id="582692"/>
    <lineage>
        <taxon>Bacteria</taxon>
        <taxon>Bacillati</taxon>
        <taxon>Bacillota</taxon>
        <taxon>Bacilli</taxon>
        <taxon>Bacillales</taxon>
        <taxon>Paenibacillaceae</taxon>
        <taxon>Paenibacillus</taxon>
    </lineage>
</organism>
<evidence type="ECO:0000259" key="1">
    <source>
        <dbReference type="Pfam" id="PF01521"/>
    </source>
</evidence>
<gene>
    <name evidence="2" type="ORF">SAMN05720606_11837</name>
</gene>
<proteinExistence type="predicted"/>
<name>A0A1G5L0T7_9BACL</name>
<dbReference type="Proteomes" id="UP000198538">
    <property type="component" value="Unassembled WGS sequence"/>
</dbReference>
<reference evidence="3" key="1">
    <citation type="submission" date="2016-10" db="EMBL/GenBank/DDBJ databases">
        <authorList>
            <person name="Varghese N."/>
            <person name="Submissions S."/>
        </authorList>
    </citation>
    <scope>NUCLEOTIDE SEQUENCE [LARGE SCALE GENOMIC DNA]</scope>
    <source>
        <strain evidence="3">BL9</strain>
    </source>
</reference>
<dbReference type="Gene3D" id="2.60.300.12">
    <property type="entry name" value="HesB-like domain"/>
    <property type="match status" value="1"/>
</dbReference>
<dbReference type="EMBL" id="FMVM01000018">
    <property type="protein sequence ID" value="SCZ05799.1"/>
    <property type="molecule type" value="Genomic_DNA"/>
</dbReference>
<accession>A0A1G5L0T7</accession>
<dbReference type="InterPro" id="IPR035903">
    <property type="entry name" value="HesB-like_dom_sf"/>
</dbReference>
<protein>
    <submittedName>
        <fullName evidence="2">Uncharacterized protein YqkB</fullName>
    </submittedName>
</protein>
<dbReference type="InterPro" id="IPR000361">
    <property type="entry name" value="ATAP_core_dom"/>
</dbReference>
<dbReference type="RefSeq" id="WP_090923995.1">
    <property type="nucleotide sequence ID" value="NZ_FMVM01000018.1"/>
</dbReference>
<dbReference type="STRING" id="582692.SAMN05720606_11837"/>
<evidence type="ECO:0000313" key="2">
    <source>
        <dbReference type="EMBL" id="SCZ05799.1"/>
    </source>
</evidence>